<dbReference type="Proteomes" id="UP001203423">
    <property type="component" value="Unassembled WGS sequence"/>
</dbReference>
<gene>
    <name evidence="2" type="ORF">L2764_08775</name>
</gene>
<dbReference type="EMBL" id="JAKIKS010000026">
    <property type="protein sequence ID" value="MCL1124567.1"/>
    <property type="molecule type" value="Genomic_DNA"/>
</dbReference>
<accession>A0ABT0LA47</accession>
<reference evidence="2 3" key="1">
    <citation type="submission" date="2022-01" db="EMBL/GenBank/DDBJ databases">
        <title>Whole genome-based taxonomy of the Shewanellaceae.</title>
        <authorList>
            <person name="Martin-Rodriguez A.J."/>
        </authorList>
    </citation>
    <scope>NUCLEOTIDE SEQUENCE [LARGE SCALE GENOMIC DNA]</scope>
    <source>
        <strain evidence="2 3">DSM 17177</strain>
    </source>
</reference>
<name>A0ABT0LA47_9GAMM</name>
<proteinExistence type="predicted"/>
<comment type="caution">
    <text evidence="2">The sequence shown here is derived from an EMBL/GenBank/DDBJ whole genome shotgun (WGS) entry which is preliminary data.</text>
</comment>
<feature type="transmembrane region" description="Helical" evidence="1">
    <location>
        <begin position="9"/>
        <end position="30"/>
    </location>
</feature>
<keyword evidence="1" id="KW-1133">Transmembrane helix</keyword>
<keyword evidence="1" id="KW-0472">Membrane</keyword>
<keyword evidence="1" id="KW-0812">Transmembrane</keyword>
<protein>
    <submittedName>
        <fullName evidence="2">Uncharacterized protein</fullName>
    </submittedName>
</protein>
<evidence type="ECO:0000256" key="1">
    <source>
        <dbReference type="SAM" id="Phobius"/>
    </source>
</evidence>
<dbReference type="RefSeq" id="WP_248939845.1">
    <property type="nucleotide sequence ID" value="NZ_JAKIKS010000026.1"/>
</dbReference>
<keyword evidence="3" id="KW-1185">Reference proteome</keyword>
<sequence>MAFTALKNFAIGIGASVSYAVSVAFLYPIWDLYLGTLFSLVRFTWVYNTQY</sequence>
<evidence type="ECO:0000313" key="3">
    <source>
        <dbReference type="Proteomes" id="UP001203423"/>
    </source>
</evidence>
<evidence type="ECO:0000313" key="2">
    <source>
        <dbReference type="EMBL" id="MCL1124567.1"/>
    </source>
</evidence>
<organism evidence="2 3">
    <name type="scientific">Shewanella surugensis</name>
    <dbReference type="NCBI Taxonomy" id="212020"/>
    <lineage>
        <taxon>Bacteria</taxon>
        <taxon>Pseudomonadati</taxon>
        <taxon>Pseudomonadota</taxon>
        <taxon>Gammaproteobacteria</taxon>
        <taxon>Alteromonadales</taxon>
        <taxon>Shewanellaceae</taxon>
        <taxon>Shewanella</taxon>
    </lineage>
</organism>